<dbReference type="OrthoDB" id="8221747at2"/>
<gene>
    <name evidence="2" type="ORF">FE784_00150</name>
</gene>
<dbReference type="SUPFAM" id="SSF50242">
    <property type="entry name" value="TIMP-like"/>
    <property type="match status" value="1"/>
</dbReference>
<evidence type="ECO:0000313" key="3">
    <source>
        <dbReference type="Proteomes" id="UP000307943"/>
    </source>
</evidence>
<name>A0A5C4TG93_9BACL</name>
<comment type="caution">
    <text evidence="2">The sequence shown here is derived from an EMBL/GenBank/DDBJ whole genome shotgun (WGS) entry which is preliminary data.</text>
</comment>
<sequence>MNRYVSAILLCVLVFTAVVSIPEGEVYACSCGGEDAKERLELFMVVFEGKVLNRGELKEFQQQLFREYTFEINRAWKGIEKERITIFTYGEASSCYFKFTENETYLVYAYPGKDHEWETNFCSGNIPISKAKEELKQLGSGTEIYINDGAADARNYSRNVLISSVVIFILALGVLASRRVRKRKD</sequence>
<organism evidence="2 3">
    <name type="scientific">Paenibacillus hemerocallicola</name>
    <dbReference type="NCBI Taxonomy" id="1172614"/>
    <lineage>
        <taxon>Bacteria</taxon>
        <taxon>Bacillati</taxon>
        <taxon>Bacillota</taxon>
        <taxon>Bacilli</taxon>
        <taxon>Bacillales</taxon>
        <taxon>Paenibacillaceae</taxon>
        <taxon>Paenibacillus</taxon>
    </lineage>
</organism>
<proteinExistence type="predicted"/>
<dbReference type="Proteomes" id="UP000307943">
    <property type="component" value="Unassembled WGS sequence"/>
</dbReference>
<dbReference type="RefSeq" id="WP_139600090.1">
    <property type="nucleotide sequence ID" value="NZ_VDCQ01000001.1"/>
</dbReference>
<keyword evidence="1" id="KW-0812">Transmembrane</keyword>
<dbReference type="EMBL" id="VDCQ01000001">
    <property type="protein sequence ID" value="TNJ68113.1"/>
    <property type="molecule type" value="Genomic_DNA"/>
</dbReference>
<reference evidence="2 3" key="1">
    <citation type="submission" date="2019-05" db="EMBL/GenBank/DDBJ databases">
        <title>We sequenced the genome of Paenibacillus hemerocallicola KCTC 33185 for further insight into its adaptation and study the phylogeny of Paenibacillus.</title>
        <authorList>
            <person name="Narsing Rao M.P."/>
        </authorList>
    </citation>
    <scope>NUCLEOTIDE SEQUENCE [LARGE SCALE GENOMIC DNA]</scope>
    <source>
        <strain evidence="2 3">KCTC 33185</strain>
    </source>
</reference>
<dbReference type="InterPro" id="IPR008993">
    <property type="entry name" value="TIMP-like_OB-fold"/>
</dbReference>
<keyword evidence="1" id="KW-0472">Membrane</keyword>
<evidence type="ECO:0008006" key="4">
    <source>
        <dbReference type="Google" id="ProtNLM"/>
    </source>
</evidence>
<evidence type="ECO:0000313" key="2">
    <source>
        <dbReference type="EMBL" id="TNJ68113.1"/>
    </source>
</evidence>
<evidence type="ECO:0000256" key="1">
    <source>
        <dbReference type="SAM" id="Phobius"/>
    </source>
</evidence>
<keyword evidence="1" id="KW-1133">Transmembrane helix</keyword>
<keyword evidence="3" id="KW-1185">Reference proteome</keyword>
<protein>
    <recommendedName>
        <fullName evidence="4">Cobalamin biosynthesis protein CbiN</fullName>
    </recommendedName>
</protein>
<dbReference type="Gene3D" id="2.40.50.120">
    <property type="match status" value="1"/>
</dbReference>
<dbReference type="AlphaFoldDB" id="A0A5C4TG93"/>
<accession>A0A5C4TG93</accession>
<feature type="transmembrane region" description="Helical" evidence="1">
    <location>
        <begin position="160"/>
        <end position="177"/>
    </location>
</feature>